<reference evidence="1 2" key="1">
    <citation type="submission" date="2017-06" db="EMBL/GenBank/DDBJ databases">
        <authorList>
            <person name="Kim H.J."/>
            <person name="Triplett B.A."/>
        </authorList>
    </citation>
    <scope>NUCLEOTIDE SEQUENCE [LARGE SCALE GENOMIC DNA]</scope>
    <source>
        <strain evidence="1 2">DSM 29052</strain>
    </source>
</reference>
<dbReference type="Gene3D" id="3.90.1140.10">
    <property type="entry name" value="Cyclic phosphodiesterase"/>
    <property type="match status" value="1"/>
</dbReference>
<dbReference type="Pfam" id="PF06299">
    <property type="entry name" value="DUF1045"/>
    <property type="match status" value="1"/>
</dbReference>
<organism evidence="1 2">
    <name type="scientific">Puniceibacterium sediminis</name>
    <dbReference type="NCBI Taxonomy" id="1608407"/>
    <lineage>
        <taxon>Bacteria</taxon>
        <taxon>Pseudomonadati</taxon>
        <taxon>Pseudomonadota</taxon>
        <taxon>Alphaproteobacteria</taxon>
        <taxon>Rhodobacterales</taxon>
        <taxon>Paracoccaceae</taxon>
        <taxon>Puniceibacterium</taxon>
    </lineage>
</organism>
<protein>
    <submittedName>
        <fullName evidence="1">Putative phosphonate metabolism protein</fullName>
    </submittedName>
</protein>
<dbReference type="RefSeq" id="WP_089269259.1">
    <property type="nucleotide sequence ID" value="NZ_FZNN01000002.1"/>
</dbReference>
<dbReference type="EMBL" id="FZNN01000002">
    <property type="protein sequence ID" value="SNR34827.1"/>
    <property type="molecule type" value="Genomic_DNA"/>
</dbReference>
<dbReference type="InterPro" id="IPR009389">
    <property type="entry name" value="DUF1045"/>
</dbReference>
<sequence length="228" mass="24552">MTFTRYAIYYTLPPGPLASFGAAWLGWDAANGLPCPPPDIPGLPAPAHDITATPRKYGLHGTIKPPFRLATGTTPAQLKTAFANLCATQPRITLDALALTRLGRFLALTPTGDTSALSDLAAQAVQQLDPFRAPPTDAELQRRNPASLSPRQRELLALYGYPYVLEAFRFHITLTGRLAPDALSATESALRPQLAPLLSAPFHIDALTLCGEDSEGRFHELDRLSLTG</sequence>
<accession>A0A238VL33</accession>
<dbReference type="NCBIfam" id="TIGR03223">
    <property type="entry name" value="Phn_opern_protn"/>
    <property type="match status" value="1"/>
</dbReference>
<evidence type="ECO:0000313" key="1">
    <source>
        <dbReference type="EMBL" id="SNR34827.1"/>
    </source>
</evidence>
<gene>
    <name evidence="1" type="ORF">SAMN06265370_102311</name>
</gene>
<proteinExistence type="predicted"/>
<evidence type="ECO:0000313" key="2">
    <source>
        <dbReference type="Proteomes" id="UP000198417"/>
    </source>
</evidence>
<dbReference type="Proteomes" id="UP000198417">
    <property type="component" value="Unassembled WGS sequence"/>
</dbReference>
<dbReference type="OrthoDB" id="4954742at2"/>
<dbReference type="PIRSF" id="PIRSF033328">
    <property type="entry name" value="Phest_Mll4975"/>
    <property type="match status" value="1"/>
</dbReference>
<dbReference type="AlphaFoldDB" id="A0A238VL33"/>
<keyword evidence="2" id="KW-1185">Reference proteome</keyword>
<name>A0A238VL33_9RHOB</name>